<organism evidence="8 9">
    <name type="scientific">Manihot esculenta</name>
    <name type="common">Cassava</name>
    <name type="synonym">Jatropha manihot</name>
    <dbReference type="NCBI Taxonomy" id="3983"/>
    <lineage>
        <taxon>Eukaryota</taxon>
        <taxon>Viridiplantae</taxon>
        <taxon>Streptophyta</taxon>
        <taxon>Embryophyta</taxon>
        <taxon>Tracheophyta</taxon>
        <taxon>Spermatophyta</taxon>
        <taxon>Magnoliopsida</taxon>
        <taxon>eudicotyledons</taxon>
        <taxon>Gunneridae</taxon>
        <taxon>Pentapetalae</taxon>
        <taxon>rosids</taxon>
        <taxon>fabids</taxon>
        <taxon>Malpighiales</taxon>
        <taxon>Euphorbiaceae</taxon>
        <taxon>Crotonoideae</taxon>
        <taxon>Manihoteae</taxon>
        <taxon>Manihot</taxon>
    </lineage>
</organism>
<dbReference type="Pfam" id="PF03171">
    <property type="entry name" value="2OG-FeII_Oxy"/>
    <property type="match status" value="1"/>
</dbReference>
<evidence type="ECO:0000256" key="4">
    <source>
        <dbReference type="ARBA" id="ARBA00074102"/>
    </source>
</evidence>
<keyword evidence="1 6" id="KW-0479">Metal-binding</keyword>
<keyword evidence="2 6" id="KW-0408">Iron</keyword>
<dbReference type="InterPro" id="IPR005123">
    <property type="entry name" value="Oxoglu/Fe-dep_dioxygenase_dom"/>
</dbReference>
<dbReference type="InterPro" id="IPR044861">
    <property type="entry name" value="IPNS-like_FE2OG_OXY"/>
</dbReference>
<dbReference type="Proteomes" id="UP000091857">
    <property type="component" value="Chromosome 4"/>
</dbReference>
<sequence>MSPKAPIDLPVIDFSKLGLNPGSNIEDQWDSVKSQVLKAAEEYGCFKVMSTKISSELKNGIMSNLEELFALPLETKMNNTSEIPNAGYIGKTPFTPLFESIGIVDPVNLAKVESLANALWPEGNPSFSKNIQCYSEQVLEIEKIIRRMVVEGLGLEKYLDEHLNSSDSCIRVIKYECPKTTEAEIGLAAHTDHGMIAILYQNQVDGLEVETKTGEWIDVKLEPDQFIVIIGESFLAWTNGRIYAPNHRVTMAGKDVRYSVGTFTAFKAGYIVKAPVELVDEEHPLLYKPFDFLEVLKRHQEEAQKSSEKPEKAFAPLKAYYGA</sequence>
<dbReference type="OrthoDB" id="288590at2759"/>
<dbReference type="InterPro" id="IPR050231">
    <property type="entry name" value="Iron_ascorbate_oxido_reductase"/>
</dbReference>
<keyword evidence="6" id="KW-0560">Oxidoreductase</keyword>
<dbReference type="Pfam" id="PF14226">
    <property type="entry name" value="DIOX_N"/>
    <property type="match status" value="1"/>
</dbReference>
<dbReference type="GO" id="GO:0046872">
    <property type="term" value="F:metal ion binding"/>
    <property type="evidence" value="ECO:0007669"/>
    <property type="project" value="UniProtKB-KW"/>
</dbReference>
<dbReference type="PROSITE" id="PS51471">
    <property type="entry name" value="FE2OG_OXY"/>
    <property type="match status" value="1"/>
</dbReference>
<protein>
    <recommendedName>
        <fullName evidence="4">2-oxoglutarate-dependent dioxygenase DAO</fullName>
    </recommendedName>
    <alternativeName>
        <fullName evidence="5">Protein DIOXYGENASE FOR AUXIN OXIDATION</fullName>
    </alternativeName>
</protein>
<proteinExistence type="inferred from homology"/>
<dbReference type="GO" id="GO:0016706">
    <property type="term" value="F:2-oxoglutarate-dependent dioxygenase activity"/>
    <property type="evidence" value="ECO:0000318"/>
    <property type="project" value="GO_Central"/>
</dbReference>
<dbReference type="PANTHER" id="PTHR47990">
    <property type="entry name" value="2-OXOGLUTARATE (2OG) AND FE(II)-DEPENDENT OXYGENASE SUPERFAMILY PROTEIN-RELATED"/>
    <property type="match status" value="1"/>
</dbReference>
<evidence type="ECO:0000256" key="5">
    <source>
        <dbReference type="ARBA" id="ARBA00076740"/>
    </source>
</evidence>
<accession>A0A2C9W1U2</accession>
<keyword evidence="9" id="KW-1185">Reference proteome</keyword>
<evidence type="ECO:0000313" key="8">
    <source>
        <dbReference type="EMBL" id="OAY52894.1"/>
    </source>
</evidence>
<dbReference type="InterPro" id="IPR026992">
    <property type="entry name" value="DIOX_N"/>
</dbReference>
<dbReference type="SUPFAM" id="SSF51197">
    <property type="entry name" value="Clavaminate synthase-like"/>
    <property type="match status" value="1"/>
</dbReference>
<dbReference type="FunFam" id="2.60.120.330:FF:000017">
    <property type="entry name" value="2-oxoglutarate-dependent dioxygenase DAO"/>
    <property type="match status" value="1"/>
</dbReference>
<evidence type="ECO:0000259" key="7">
    <source>
        <dbReference type="PROSITE" id="PS51471"/>
    </source>
</evidence>
<reference evidence="9" key="1">
    <citation type="journal article" date="2016" name="Nat. Biotechnol.">
        <title>Sequencing wild and cultivated cassava and related species reveals extensive interspecific hybridization and genetic diversity.</title>
        <authorList>
            <person name="Bredeson J.V."/>
            <person name="Lyons J.B."/>
            <person name="Prochnik S.E."/>
            <person name="Wu G.A."/>
            <person name="Ha C.M."/>
            <person name="Edsinger-Gonzales E."/>
            <person name="Grimwood J."/>
            <person name="Schmutz J."/>
            <person name="Rabbi I.Y."/>
            <person name="Egesi C."/>
            <person name="Nauluvula P."/>
            <person name="Lebot V."/>
            <person name="Ndunguru J."/>
            <person name="Mkamilo G."/>
            <person name="Bart R.S."/>
            <person name="Setter T.L."/>
            <person name="Gleadow R.M."/>
            <person name="Kulakow P."/>
            <person name="Ferguson M.E."/>
            <person name="Rounsley S."/>
            <person name="Rokhsar D.S."/>
        </authorList>
    </citation>
    <scope>NUCLEOTIDE SEQUENCE [LARGE SCALE GENOMIC DNA]</scope>
    <source>
        <strain evidence="9">cv. AM560-2</strain>
    </source>
</reference>
<comment type="similarity">
    <text evidence="6">Belongs to the iron/ascorbate-dependent oxidoreductase family.</text>
</comment>
<dbReference type="Gramene" id="Manes.04G120000.1.v8.1">
    <property type="protein sequence ID" value="Manes.04G120000.1.v8.1.CDS"/>
    <property type="gene ID" value="Manes.04G120000.v8.1"/>
</dbReference>
<comment type="function">
    <text evidence="3">2-oxoglutarate-dependent dioxygenase essential for auxin catabolism and maintenance of auxin homeostasis in reproductive organs. Catalyzes the irreversible oxidation of indole-3-acetic acid (IAA) to the biologically inactive 2-oxoindole-3-acetic acid (OxIAA).</text>
</comment>
<evidence type="ECO:0000256" key="3">
    <source>
        <dbReference type="ARBA" id="ARBA00054658"/>
    </source>
</evidence>
<gene>
    <name evidence="8" type="ORF">MANES_04G120000v8</name>
</gene>
<feature type="domain" description="Fe2OG dioxygenase" evidence="7">
    <location>
        <begin position="165"/>
        <end position="267"/>
    </location>
</feature>
<evidence type="ECO:0000256" key="6">
    <source>
        <dbReference type="RuleBase" id="RU003682"/>
    </source>
</evidence>
<dbReference type="InterPro" id="IPR027443">
    <property type="entry name" value="IPNS-like_sf"/>
</dbReference>
<name>A0A2C9W1U2_MANES</name>
<evidence type="ECO:0000313" key="9">
    <source>
        <dbReference type="Proteomes" id="UP000091857"/>
    </source>
</evidence>
<dbReference type="EMBL" id="CM004390">
    <property type="protein sequence ID" value="OAY52894.1"/>
    <property type="molecule type" value="Genomic_DNA"/>
</dbReference>
<evidence type="ECO:0000256" key="2">
    <source>
        <dbReference type="ARBA" id="ARBA00023004"/>
    </source>
</evidence>
<dbReference type="Gene3D" id="2.60.120.330">
    <property type="entry name" value="B-lactam Antibiotic, Isopenicillin N Synthase, Chain"/>
    <property type="match status" value="1"/>
</dbReference>
<evidence type="ECO:0000256" key="1">
    <source>
        <dbReference type="ARBA" id="ARBA00022723"/>
    </source>
</evidence>
<dbReference type="PRINTS" id="PR00682">
    <property type="entry name" value="IPNSYNTHASE"/>
</dbReference>
<dbReference type="OMA" id="KNGEWAN"/>
<comment type="caution">
    <text evidence="8">The sequence shown here is derived from an EMBL/GenBank/DDBJ whole genome shotgun (WGS) entry which is preliminary data.</text>
</comment>
<dbReference type="AlphaFoldDB" id="A0A2C9W1U2"/>